<sequence length="87" mass="10229">MLHMPHLLERDIDDIETPCLQSFYYGKWTLTCEGVFFMSFHFGVTINIPQCYLQHVWNSFENSEQGPIFRKDMERPAIVDELQGKAS</sequence>
<protein>
    <submittedName>
        <fullName evidence="1">Uncharacterized protein</fullName>
    </submittedName>
</protein>
<proteinExistence type="predicted"/>
<dbReference type="AlphaFoldDB" id="A0A3P6RPH6"/>
<reference evidence="1 2" key="1">
    <citation type="submission" date="2018-11" db="EMBL/GenBank/DDBJ databases">
        <authorList>
            <consortium name="Pathogen Informatics"/>
        </authorList>
    </citation>
    <scope>NUCLEOTIDE SEQUENCE [LARGE SCALE GENOMIC DNA]</scope>
</reference>
<name>A0A3P6RPH6_CYLGO</name>
<organism evidence="1 2">
    <name type="scientific">Cylicostephanus goldi</name>
    <name type="common">Nematode worm</name>
    <dbReference type="NCBI Taxonomy" id="71465"/>
    <lineage>
        <taxon>Eukaryota</taxon>
        <taxon>Metazoa</taxon>
        <taxon>Ecdysozoa</taxon>
        <taxon>Nematoda</taxon>
        <taxon>Chromadorea</taxon>
        <taxon>Rhabditida</taxon>
        <taxon>Rhabditina</taxon>
        <taxon>Rhabditomorpha</taxon>
        <taxon>Strongyloidea</taxon>
        <taxon>Strongylidae</taxon>
        <taxon>Cylicostephanus</taxon>
    </lineage>
</organism>
<dbReference type="Proteomes" id="UP000271889">
    <property type="component" value="Unassembled WGS sequence"/>
</dbReference>
<gene>
    <name evidence="1" type="ORF">CGOC_LOCUS5746</name>
</gene>
<dbReference type="EMBL" id="UYRV01017784">
    <property type="protein sequence ID" value="VDK63726.1"/>
    <property type="molecule type" value="Genomic_DNA"/>
</dbReference>
<evidence type="ECO:0000313" key="1">
    <source>
        <dbReference type="EMBL" id="VDK63726.1"/>
    </source>
</evidence>
<evidence type="ECO:0000313" key="2">
    <source>
        <dbReference type="Proteomes" id="UP000271889"/>
    </source>
</evidence>
<keyword evidence="2" id="KW-1185">Reference proteome</keyword>
<accession>A0A3P6RPH6</accession>